<evidence type="ECO:0000313" key="3">
    <source>
        <dbReference type="Proteomes" id="UP000031030"/>
    </source>
</evidence>
<dbReference type="Pfam" id="PF00583">
    <property type="entry name" value="Acetyltransf_1"/>
    <property type="match status" value="1"/>
</dbReference>
<gene>
    <name evidence="2" type="ORF">LK09_03650</name>
</gene>
<dbReference type="SUPFAM" id="SSF55729">
    <property type="entry name" value="Acyl-CoA N-acyltransferases (Nat)"/>
    <property type="match status" value="1"/>
</dbReference>
<accession>A0A0B2A6F9</accession>
<dbReference type="RefSeq" id="WP_039396133.1">
    <property type="nucleotide sequence ID" value="NZ_JTDK01000005.1"/>
</dbReference>
<name>A0A0B2A6F9_9MICO</name>
<organism evidence="2 3">
    <name type="scientific">Microbacterium mangrovi</name>
    <dbReference type="NCBI Taxonomy" id="1348253"/>
    <lineage>
        <taxon>Bacteria</taxon>
        <taxon>Bacillati</taxon>
        <taxon>Actinomycetota</taxon>
        <taxon>Actinomycetes</taxon>
        <taxon>Micrococcales</taxon>
        <taxon>Microbacteriaceae</taxon>
        <taxon>Microbacterium</taxon>
    </lineage>
</organism>
<dbReference type="Proteomes" id="UP000031030">
    <property type="component" value="Unassembled WGS sequence"/>
</dbReference>
<comment type="caution">
    <text evidence="2">The sequence shown here is derived from an EMBL/GenBank/DDBJ whole genome shotgun (WGS) entry which is preliminary data.</text>
</comment>
<keyword evidence="2" id="KW-0808">Transferase</keyword>
<dbReference type="InterPro" id="IPR016181">
    <property type="entry name" value="Acyl_CoA_acyltransferase"/>
</dbReference>
<feature type="domain" description="N-acetyltransferase" evidence="1">
    <location>
        <begin position="3"/>
        <end position="191"/>
    </location>
</feature>
<evidence type="ECO:0000313" key="2">
    <source>
        <dbReference type="EMBL" id="KHK99124.1"/>
    </source>
</evidence>
<dbReference type="PROSITE" id="PS51186">
    <property type="entry name" value="GNAT"/>
    <property type="match status" value="1"/>
</dbReference>
<proteinExistence type="predicted"/>
<dbReference type="GO" id="GO:0016747">
    <property type="term" value="F:acyltransferase activity, transferring groups other than amino-acyl groups"/>
    <property type="evidence" value="ECO:0007669"/>
    <property type="project" value="InterPro"/>
</dbReference>
<evidence type="ECO:0000259" key="1">
    <source>
        <dbReference type="PROSITE" id="PS51186"/>
    </source>
</evidence>
<protein>
    <submittedName>
        <fullName evidence="2">Acetyltransferase</fullName>
    </submittedName>
</protein>
<sequence>MEITIHPASADRFDDLQHALTGGGDGASCQCAWLTLTNKDFNATTRSDREQLLRDETEGPLPPGLIAYVDDEPAAWVRVGPRRTHQRLPRTRALAPHLAEPWDTDDIWTISCFVVRREHRGEGLNAALLEAAVAFARDHEASLIEAYPVEPDGHDRVNDLWHGVLSTFLAAGFTETARAKPNRPVVHLHLR</sequence>
<dbReference type="AlphaFoldDB" id="A0A0B2A6F9"/>
<dbReference type="EMBL" id="JTDK01000005">
    <property type="protein sequence ID" value="KHK99124.1"/>
    <property type="molecule type" value="Genomic_DNA"/>
</dbReference>
<dbReference type="Gene3D" id="3.40.630.30">
    <property type="match status" value="1"/>
</dbReference>
<dbReference type="STRING" id="1348253.LK09_03650"/>
<keyword evidence="3" id="KW-1185">Reference proteome</keyword>
<reference evidence="2 3" key="1">
    <citation type="submission" date="2014-11" db="EMBL/GenBank/DDBJ databases">
        <title>Genome sequence of Microbacterium mangrovi MUSC 115(T).</title>
        <authorList>
            <person name="Lee L.-H."/>
        </authorList>
    </citation>
    <scope>NUCLEOTIDE SEQUENCE [LARGE SCALE GENOMIC DNA]</scope>
    <source>
        <strain evidence="2 3">MUSC 115</strain>
    </source>
</reference>
<dbReference type="OrthoDB" id="3239945at2"/>
<dbReference type="CDD" id="cd04301">
    <property type="entry name" value="NAT_SF"/>
    <property type="match status" value="1"/>
</dbReference>
<dbReference type="InterPro" id="IPR000182">
    <property type="entry name" value="GNAT_dom"/>
</dbReference>